<organism evidence="2 3">
    <name type="scientific">Cercospora zeae-maydis SCOH1-5</name>
    <dbReference type="NCBI Taxonomy" id="717836"/>
    <lineage>
        <taxon>Eukaryota</taxon>
        <taxon>Fungi</taxon>
        <taxon>Dikarya</taxon>
        <taxon>Ascomycota</taxon>
        <taxon>Pezizomycotina</taxon>
        <taxon>Dothideomycetes</taxon>
        <taxon>Dothideomycetidae</taxon>
        <taxon>Mycosphaerellales</taxon>
        <taxon>Mycosphaerellaceae</taxon>
        <taxon>Cercospora</taxon>
    </lineage>
</organism>
<dbReference type="Proteomes" id="UP000799539">
    <property type="component" value="Unassembled WGS sequence"/>
</dbReference>
<evidence type="ECO:0000313" key="3">
    <source>
        <dbReference type="Proteomes" id="UP000799539"/>
    </source>
</evidence>
<dbReference type="EMBL" id="ML992666">
    <property type="protein sequence ID" value="KAF2215142.1"/>
    <property type="molecule type" value="Genomic_DNA"/>
</dbReference>
<dbReference type="AlphaFoldDB" id="A0A6A6FNV5"/>
<proteinExistence type="predicted"/>
<evidence type="ECO:0008006" key="4">
    <source>
        <dbReference type="Google" id="ProtNLM"/>
    </source>
</evidence>
<keyword evidence="3" id="KW-1185">Reference proteome</keyword>
<sequence length="567" mass="64285">MPDFWDLPRKVRDKIYRMHLVHNDPVTEEAHEKMCRGRKALGHRQKQMPMILQVSPRADREAAPVYYGENHFIISRLDPAALAYRTLPRHTRMVRRVTCDWIPDLRGVSYAFEGIAKLKGLRELNIRVDEKDMVRQALNSRDKRPHYATFAGEPSAQEQLALYRHPGINGLLSLKGIPNVNFIPRRVNGKDSGGPIAGGVLLTQIRPRITAPVPKGRKGKTAATRGSSHNNMRNDTATHFDFLGLPAELRNRVYEFVLCVGGPLNPSKKPPSSTAKNGKSRDDFRSPESALCLLAVNKQIRNEAVGIYYATPLVFYFSTQFHAFAVDLGQLRRSVICDITIHYDNINRGDVDSAELTASLLRDFTGLKKLQIIMWAQLSSKIRGRSRWDQGWKMDRANPALIPGMKGLFSLRNIQEIKVRDIHLEEMYETARKDKEFPKFEVQSRSYQVMKLTAALEHFNKALLDAQKGRVNLELLEDNGWHTWDDFPELAEDEGECDEEDEADDEECRADVETEFSDVVDVSVVNTLGNTPAHGLRRSARLSAKAAIVPLEQQDVAEDTDVDFYEG</sequence>
<dbReference type="InterPro" id="IPR038883">
    <property type="entry name" value="AN11006-like"/>
</dbReference>
<feature type="compositionally biased region" description="Polar residues" evidence="1">
    <location>
        <begin position="224"/>
        <end position="233"/>
    </location>
</feature>
<protein>
    <recommendedName>
        <fullName evidence="4">F-box domain-containing protein</fullName>
    </recommendedName>
</protein>
<evidence type="ECO:0000313" key="2">
    <source>
        <dbReference type="EMBL" id="KAF2215142.1"/>
    </source>
</evidence>
<name>A0A6A6FNV5_9PEZI</name>
<feature type="region of interest" description="Disordered" evidence="1">
    <location>
        <begin position="211"/>
        <end position="233"/>
    </location>
</feature>
<dbReference type="PANTHER" id="PTHR42085">
    <property type="entry name" value="F-BOX DOMAIN-CONTAINING PROTEIN"/>
    <property type="match status" value="1"/>
</dbReference>
<dbReference type="PANTHER" id="PTHR42085:SF2">
    <property type="entry name" value="F-BOX DOMAIN-CONTAINING PROTEIN"/>
    <property type="match status" value="1"/>
</dbReference>
<dbReference type="OrthoDB" id="62952at2759"/>
<gene>
    <name evidence="2" type="ORF">CERZMDRAFT_94561</name>
</gene>
<evidence type="ECO:0000256" key="1">
    <source>
        <dbReference type="SAM" id="MobiDB-lite"/>
    </source>
</evidence>
<reference evidence="2" key="1">
    <citation type="journal article" date="2020" name="Stud. Mycol.">
        <title>101 Dothideomycetes genomes: a test case for predicting lifestyles and emergence of pathogens.</title>
        <authorList>
            <person name="Haridas S."/>
            <person name="Albert R."/>
            <person name="Binder M."/>
            <person name="Bloem J."/>
            <person name="Labutti K."/>
            <person name="Salamov A."/>
            <person name="Andreopoulos B."/>
            <person name="Baker S."/>
            <person name="Barry K."/>
            <person name="Bills G."/>
            <person name="Bluhm B."/>
            <person name="Cannon C."/>
            <person name="Castanera R."/>
            <person name="Culley D."/>
            <person name="Daum C."/>
            <person name="Ezra D."/>
            <person name="Gonzalez J."/>
            <person name="Henrissat B."/>
            <person name="Kuo A."/>
            <person name="Liang C."/>
            <person name="Lipzen A."/>
            <person name="Lutzoni F."/>
            <person name="Magnuson J."/>
            <person name="Mondo S."/>
            <person name="Nolan M."/>
            <person name="Ohm R."/>
            <person name="Pangilinan J."/>
            <person name="Park H.-J."/>
            <person name="Ramirez L."/>
            <person name="Alfaro M."/>
            <person name="Sun H."/>
            <person name="Tritt A."/>
            <person name="Yoshinaga Y."/>
            <person name="Zwiers L.-H."/>
            <person name="Turgeon B."/>
            <person name="Goodwin S."/>
            <person name="Spatafora J."/>
            <person name="Crous P."/>
            <person name="Grigoriev I."/>
        </authorList>
    </citation>
    <scope>NUCLEOTIDE SEQUENCE</scope>
    <source>
        <strain evidence="2">SCOH1-5</strain>
    </source>
</reference>
<accession>A0A6A6FNV5</accession>